<evidence type="ECO:0000313" key="1">
    <source>
        <dbReference type="EMBL" id="KAJ6642155.1"/>
    </source>
</evidence>
<sequence>MQMLMYAKVCKTFFLEKLSLKLTSLCKCVLETSDVIHLSVTPTYLHKGVVILVKRSDFIRVTQANIRVPQANIRVPQANIRVPQANIRVPQANIRNYSYIRAKKIAAVDISFVLSGSVCWKEKLNVICNVYEQVCEVSDVKSVYQRHVYLPLTMRV</sequence>
<dbReference type="AlphaFoldDB" id="A0A9Q0N1Y0"/>
<evidence type="ECO:0000313" key="2">
    <source>
        <dbReference type="Proteomes" id="UP001151699"/>
    </source>
</evidence>
<protein>
    <submittedName>
        <fullName evidence="1">Uncharacterized protein</fullName>
    </submittedName>
</protein>
<organism evidence="1 2">
    <name type="scientific">Pseudolycoriella hygida</name>
    <dbReference type="NCBI Taxonomy" id="35572"/>
    <lineage>
        <taxon>Eukaryota</taxon>
        <taxon>Metazoa</taxon>
        <taxon>Ecdysozoa</taxon>
        <taxon>Arthropoda</taxon>
        <taxon>Hexapoda</taxon>
        <taxon>Insecta</taxon>
        <taxon>Pterygota</taxon>
        <taxon>Neoptera</taxon>
        <taxon>Endopterygota</taxon>
        <taxon>Diptera</taxon>
        <taxon>Nematocera</taxon>
        <taxon>Sciaroidea</taxon>
        <taxon>Sciaridae</taxon>
        <taxon>Pseudolycoriella</taxon>
    </lineage>
</organism>
<keyword evidence="2" id="KW-1185">Reference proteome</keyword>
<dbReference type="EMBL" id="WJQU01000002">
    <property type="protein sequence ID" value="KAJ6642155.1"/>
    <property type="molecule type" value="Genomic_DNA"/>
</dbReference>
<reference evidence="1" key="1">
    <citation type="submission" date="2022-07" db="EMBL/GenBank/DDBJ databases">
        <authorList>
            <person name="Trinca V."/>
            <person name="Uliana J.V.C."/>
            <person name="Torres T.T."/>
            <person name="Ward R.J."/>
            <person name="Monesi N."/>
        </authorList>
    </citation>
    <scope>NUCLEOTIDE SEQUENCE</scope>
    <source>
        <strain evidence="1">HSMRA1968</strain>
        <tissue evidence="1">Whole embryos</tissue>
    </source>
</reference>
<comment type="caution">
    <text evidence="1">The sequence shown here is derived from an EMBL/GenBank/DDBJ whole genome shotgun (WGS) entry which is preliminary data.</text>
</comment>
<gene>
    <name evidence="1" type="ORF">Bhyg_07102</name>
</gene>
<accession>A0A9Q0N1Y0</accession>
<proteinExistence type="predicted"/>
<name>A0A9Q0N1Y0_9DIPT</name>
<dbReference type="Proteomes" id="UP001151699">
    <property type="component" value="Chromosome B"/>
</dbReference>